<keyword evidence="6" id="KW-1185">Reference proteome</keyword>
<dbReference type="EMBL" id="OZ075121">
    <property type="protein sequence ID" value="CAL4897390.1"/>
    <property type="molecule type" value="Genomic_DNA"/>
</dbReference>
<feature type="compositionally biased region" description="Low complexity" evidence="2">
    <location>
        <begin position="13"/>
        <end position="22"/>
    </location>
</feature>
<dbReference type="PANTHER" id="PTHR13523">
    <property type="entry name" value="COILED-COIL-HELIX-COILED-COIL-HELIX DOMAIN CONTAINING 2/NUR77"/>
    <property type="match status" value="1"/>
</dbReference>
<reference evidence="5 6" key="2">
    <citation type="submission" date="2024-10" db="EMBL/GenBank/DDBJ databases">
        <authorList>
            <person name="Ryan C."/>
        </authorList>
    </citation>
    <scope>NUCLEOTIDE SEQUENCE [LARGE SCALE GENOMIC DNA]</scope>
</reference>
<reference evidence="6" key="1">
    <citation type="submission" date="2024-06" db="EMBL/GenBank/DDBJ databases">
        <authorList>
            <person name="Ryan C."/>
        </authorList>
    </citation>
    <scope>NUCLEOTIDE SEQUENCE [LARGE SCALE GENOMIC DNA]</scope>
</reference>
<evidence type="ECO:0000256" key="2">
    <source>
        <dbReference type="SAM" id="MobiDB-lite"/>
    </source>
</evidence>
<dbReference type="EMBL" id="OZ075122">
    <property type="protein sequence ID" value="CAL4904734.1"/>
    <property type="molecule type" value="Genomic_DNA"/>
</dbReference>
<evidence type="ECO:0000313" key="6">
    <source>
        <dbReference type="Proteomes" id="UP001497457"/>
    </source>
</evidence>
<dbReference type="Proteomes" id="UP001497457">
    <property type="component" value="Chromosome 12b"/>
</dbReference>
<evidence type="ECO:0000313" key="4">
    <source>
        <dbReference type="EMBL" id="CAL4897390.1"/>
    </source>
</evidence>
<dbReference type="InterPro" id="IPR009069">
    <property type="entry name" value="Cys_alpha_HP_mot_SF"/>
</dbReference>
<feature type="region of interest" description="Disordered" evidence="2">
    <location>
        <begin position="83"/>
        <end position="102"/>
    </location>
</feature>
<dbReference type="PANTHER" id="PTHR13523:SF2">
    <property type="entry name" value="COILED-COIL-HELIX-COILED-COIL-HELIX DOMAIN CONTAINING 2, ISOFORM A-RELATED"/>
    <property type="match status" value="1"/>
</dbReference>
<dbReference type="Pfam" id="PF06747">
    <property type="entry name" value="CHCH"/>
    <property type="match status" value="1"/>
</dbReference>
<gene>
    <name evidence="5" type="ORF">URODEC1_LOCUS11295</name>
    <name evidence="4" type="ORF">URODEC1_LOCUS7225</name>
</gene>
<evidence type="ECO:0000259" key="3">
    <source>
        <dbReference type="Pfam" id="PF06747"/>
    </source>
</evidence>
<organism evidence="5 6">
    <name type="scientific">Urochloa decumbens</name>
    <dbReference type="NCBI Taxonomy" id="240449"/>
    <lineage>
        <taxon>Eukaryota</taxon>
        <taxon>Viridiplantae</taxon>
        <taxon>Streptophyta</taxon>
        <taxon>Embryophyta</taxon>
        <taxon>Tracheophyta</taxon>
        <taxon>Spermatophyta</taxon>
        <taxon>Magnoliopsida</taxon>
        <taxon>Liliopsida</taxon>
        <taxon>Poales</taxon>
        <taxon>Poaceae</taxon>
        <taxon>PACMAD clade</taxon>
        <taxon>Panicoideae</taxon>
        <taxon>Panicodae</taxon>
        <taxon>Paniceae</taxon>
        <taxon>Melinidinae</taxon>
        <taxon>Urochloa</taxon>
    </lineage>
</organism>
<feature type="domain" description="CHCH" evidence="3">
    <location>
        <begin position="102"/>
        <end position="136"/>
    </location>
</feature>
<dbReference type="AlphaFoldDB" id="A0ABC8W9G6"/>
<proteinExistence type="predicted"/>
<protein>
    <recommendedName>
        <fullName evidence="3">CHCH domain-containing protein</fullName>
    </recommendedName>
</protein>
<dbReference type="InterPro" id="IPR010625">
    <property type="entry name" value="CHCH"/>
</dbReference>
<feature type="compositionally biased region" description="Gly residues" evidence="2">
    <location>
        <begin position="1"/>
        <end position="12"/>
    </location>
</feature>
<dbReference type="SUPFAM" id="SSF47072">
    <property type="entry name" value="Cysteine alpha-hairpin motif"/>
    <property type="match status" value="1"/>
</dbReference>
<feature type="region of interest" description="Disordered" evidence="2">
    <location>
        <begin position="1"/>
        <end position="39"/>
    </location>
</feature>
<evidence type="ECO:0000256" key="1">
    <source>
        <dbReference type="ARBA" id="ARBA00023157"/>
    </source>
</evidence>
<name>A0ABC8W9G6_9POAL</name>
<dbReference type="Gene3D" id="1.10.287.1130">
    <property type="entry name" value="CytochromE C oxidase copper chaperone"/>
    <property type="match status" value="1"/>
</dbReference>
<sequence length="144" mass="14572">MARGGRGSGGGRRSYSAPRASRAPPPAPRQAAAPAPAAGGGILSTIADGWLWGTGMSMANRAMDAVFGPRKFEIEHTAAGAAAAPAMGGGGAPPPPPSNSPCDVHAQAFQDCINDNGSDISRCQFYVNVLNDCRRNGQVAVVQA</sequence>
<evidence type="ECO:0000313" key="5">
    <source>
        <dbReference type="EMBL" id="CAL4904734.1"/>
    </source>
</evidence>
<dbReference type="Proteomes" id="UP001497457">
    <property type="component" value="Chromosome 11b"/>
</dbReference>
<accession>A0ABC8W9G6</accession>
<dbReference type="InterPro" id="IPR055304">
    <property type="entry name" value="CHCHD2/10-like"/>
</dbReference>
<keyword evidence="1" id="KW-1015">Disulfide bond</keyword>